<dbReference type="Proteomes" id="UP000676438">
    <property type="component" value="Segment"/>
</dbReference>
<dbReference type="GO" id="GO:0044423">
    <property type="term" value="C:virion component"/>
    <property type="evidence" value="ECO:0007669"/>
    <property type="project" value="UniProtKB-KW"/>
</dbReference>
<name>A0A8S5L4W8_9VIRU</name>
<dbReference type="GO" id="GO:0039666">
    <property type="term" value="P:virion attachment to host cell pilus"/>
    <property type="evidence" value="ECO:0007669"/>
    <property type="project" value="UniProtKB-KW"/>
</dbReference>
<gene>
    <name evidence="8" type="primary">SRR5466364_3_2</name>
</gene>
<evidence type="ECO:0000256" key="5">
    <source>
        <dbReference type="ARBA" id="ARBA00023104"/>
    </source>
</evidence>
<evidence type="ECO:0000313" key="9">
    <source>
        <dbReference type="Proteomes" id="UP000676438"/>
    </source>
</evidence>
<dbReference type="InterPro" id="IPR005563">
    <property type="entry name" value="A_protein"/>
</dbReference>
<comment type="subcellular location">
    <subcellularLocation>
        <location evidence="1">Virion</location>
    </subcellularLocation>
</comment>
<dbReference type="KEGG" id="vg:80399006"/>
<evidence type="ECO:0000256" key="1">
    <source>
        <dbReference type="ARBA" id="ARBA00004328"/>
    </source>
</evidence>
<comment type="similarity">
    <text evidence="7">Belongs to the Leviviricetes maturation protein family.</text>
</comment>
<accession>A0A8S5L4W8</accession>
<reference evidence="8" key="1">
    <citation type="submission" date="2020-09" db="EMBL/GenBank/DDBJ databases">
        <title>Leviviricetes taxonomy.</title>
        <authorList>
            <person name="Stockdale S.R."/>
            <person name="Callanan J."/>
            <person name="Adriaenssens E.M."/>
            <person name="Kuhn J.H."/>
            <person name="Rumnieks J."/>
            <person name="Shkoporov A."/>
            <person name="Draper L.A."/>
            <person name="Ross P."/>
            <person name="Hill C."/>
        </authorList>
    </citation>
    <scope>NUCLEOTIDE SEQUENCE</scope>
</reference>
<keyword evidence="5" id="KW-1175">Viral attachment to host cell pilus</keyword>
<keyword evidence="2" id="KW-0945">Host-virus interaction</keyword>
<sequence>MTTRSSSLNTNPLFYSNSSSGGNGQYEVVDNVKRLKWNDYTASFHREVRTPGRSTNLPTTDQWWNCTLAAGSIMTSNDELTLQSRLSEAVKGHQFNLAVSAAQGKQTTDMVVNAVQSIGGAIRDLKKGRFESAARRFGVNQRPSKLSEKDISGRWLELQYGWKPLISDVYEAAKAYEAITNGPRVSRVSVSISREGLKNTSTSSFNWTGQGTVKERWRLVYEMSEQLSSARSLGLTDPLSVAWELIPYSFVVDWFLPIGSYLENLNTIPKLRGRFMTIKTRRFQCSAVQGPNPNVKWINKPTTFNSQFYFTRVVSTSLAVPKPSFESLTDAMSPSRIWNAIALVTQRIR</sequence>
<dbReference type="EMBL" id="BK014086">
    <property type="protein sequence ID" value="DAD52375.1"/>
    <property type="molecule type" value="Genomic_RNA"/>
</dbReference>
<organism evidence="8 9">
    <name type="scientific">ssRNA phage SRR5466364_3</name>
    <dbReference type="NCBI Taxonomy" id="2786397"/>
    <lineage>
        <taxon>Viruses</taxon>
        <taxon>Riboviria</taxon>
        <taxon>Orthornavirae</taxon>
        <taxon>Lenarviricota</taxon>
        <taxon>Leviviricetes</taxon>
        <taxon>Norzivirales</taxon>
        <taxon>Fiersviridae</taxon>
        <taxon>Sholavirus</taxon>
        <taxon>Sholavirus sp. 'caenicola'</taxon>
    </lineage>
</organism>
<keyword evidence="4" id="KW-0946">Virion</keyword>
<keyword evidence="3" id="KW-1161">Viral attachment to host cell</keyword>
<dbReference type="RefSeq" id="YP_010769865.1">
    <property type="nucleotide sequence ID" value="NC_074095.1"/>
</dbReference>
<evidence type="ECO:0000256" key="7">
    <source>
        <dbReference type="ARBA" id="ARBA00035110"/>
    </source>
</evidence>
<proteinExistence type="inferred from homology"/>
<keyword evidence="6" id="KW-1160">Virus entry into host cell</keyword>
<evidence type="ECO:0000256" key="4">
    <source>
        <dbReference type="ARBA" id="ARBA00022844"/>
    </source>
</evidence>
<evidence type="ECO:0000256" key="3">
    <source>
        <dbReference type="ARBA" id="ARBA00022804"/>
    </source>
</evidence>
<dbReference type="GeneID" id="80399006"/>
<protein>
    <submittedName>
        <fullName evidence="8">Maturation protein</fullName>
    </submittedName>
</protein>
<evidence type="ECO:0000313" key="8">
    <source>
        <dbReference type="EMBL" id="DAD52375.1"/>
    </source>
</evidence>
<evidence type="ECO:0000256" key="2">
    <source>
        <dbReference type="ARBA" id="ARBA00022581"/>
    </source>
</evidence>
<dbReference type="Pfam" id="PF03863">
    <property type="entry name" value="Phage_mat-A"/>
    <property type="match status" value="1"/>
</dbReference>
<evidence type="ECO:0000256" key="6">
    <source>
        <dbReference type="ARBA" id="ARBA00023296"/>
    </source>
</evidence>